<name>A0A2H3J1D0_WOLCO</name>
<evidence type="ECO:0000256" key="9">
    <source>
        <dbReference type="PIRSR" id="PIRSR602403-1"/>
    </source>
</evidence>
<dbReference type="EMBL" id="KB467865">
    <property type="protein sequence ID" value="PCH36060.1"/>
    <property type="molecule type" value="Genomic_DNA"/>
</dbReference>
<dbReference type="STRING" id="742152.A0A2H3J1D0"/>
<dbReference type="InterPro" id="IPR002403">
    <property type="entry name" value="Cyt_P450_E_grp-IV"/>
</dbReference>
<evidence type="ECO:0000256" key="1">
    <source>
        <dbReference type="ARBA" id="ARBA00001971"/>
    </source>
</evidence>
<keyword evidence="7 9" id="KW-0408">Iron</keyword>
<dbReference type="GO" id="GO:0004497">
    <property type="term" value="F:monooxygenase activity"/>
    <property type="evidence" value="ECO:0007669"/>
    <property type="project" value="UniProtKB-KW"/>
</dbReference>
<dbReference type="Pfam" id="PF00067">
    <property type="entry name" value="p450"/>
    <property type="match status" value="1"/>
</dbReference>
<dbReference type="Gene3D" id="1.10.630.10">
    <property type="entry name" value="Cytochrome P450"/>
    <property type="match status" value="1"/>
</dbReference>
<dbReference type="InterPro" id="IPR001128">
    <property type="entry name" value="Cyt_P450"/>
</dbReference>
<evidence type="ECO:0000256" key="2">
    <source>
        <dbReference type="ARBA" id="ARBA00005179"/>
    </source>
</evidence>
<dbReference type="PRINTS" id="PR00465">
    <property type="entry name" value="EP450IV"/>
</dbReference>
<dbReference type="AlphaFoldDB" id="A0A2H3J1D0"/>
<feature type="binding site" description="axial binding residue" evidence="9">
    <location>
        <position position="484"/>
    </location>
    <ligand>
        <name>heme</name>
        <dbReference type="ChEBI" id="CHEBI:30413"/>
    </ligand>
    <ligandPart>
        <name>Fe</name>
        <dbReference type="ChEBI" id="CHEBI:18248"/>
    </ligandPart>
</feature>
<evidence type="ECO:0000313" key="11">
    <source>
        <dbReference type="Proteomes" id="UP000218811"/>
    </source>
</evidence>
<evidence type="ECO:0000313" key="10">
    <source>
        <dbReference type="EMBL" id="PCH36060.1"/>
    </source>
</evidence>
<keyword evidence="5 9" id="KW-0479">Metal-binding</keyword>
<comment type="similarity">
    <text evidence="3">Belongs to the cytochrome P450 family.</text>
</comment>
<keyword evidence="8" id="KW-0503">Monooxygenase</keyword>
<evidence type="ECO:0000256" key="6">
    <source>
        <dbReference type="ARBA" id="ARBA00023002"/>
    </source>
</evidence>
<sequence>MAIVSTLLYFSLIYFIVRNLWKYTLQRSAYSALDNVPGPPSQSFWTGNLQQLFDRHGWSFQEELAQKYGPVVKIHGPFGRRILYLYDPRALHNMIIRDQVSFEEGSAFIHTNMLIFGPGLLSTLGEQHRRQRKMLNPVFSINHMRRLLPIFYQTSRKLCRAIIAEVNESPENIDMLHWATRVSLELIGQGGLGYSFDPLAEDVKNDYGEALKSVFAALQGMFLLRPLVPCLSSMGPAWLRRLAVELLPYRPVQHLKSLIDIMAEQSEEIFLKKRAALLQGDEAVVRQVGEGKDIMSILMNMNMSASECDRLSERELVAQLSTMTLAATDTTANSLCRILHMLAQHEDTQAKLRDEIVAAGDGDNIPYDALNRLPYLDAVVRETLRLYPPSTLLSREATTNTVLPLSQPIIGIDGTLIDELPIPAGTEVFVGILGSNTDKSTWGEDTLNWKPERWLEPLPESVLEAPIPGVYSKLMTFLGGKRACIGFKFAETEIKAVLSVLLPVFKFALTEKHVVWNVATVNYPTVGTVDNRPRMPLKVSLIEDCQVL</sequence>
<dbReference type="PANTHER" id="PTHR24305">
    <property type="entry name" value="CYTOCHROME P450"/>
    <property type="match status" value="1"/>
</dbReference>
<dbReference type="PANTHER" id="PTHR24305:SF166">
    <property type="entry name" value="CYTOCHROME P450 12A4, MITOCHONDRIAL-RELATED"/>
    <property type="match status" value="1"/>
</dbReference>
<evidence type="ECO:0000256" key="5">
    <source>
        <dbReference type="ARBA" id="ARBA00022723"/>
    </source>
</evidence>
<comment type="cofactor">
    <cofactor evidence="1 9">
        <name>heme</name>
        <dbReference type="ChEBI" id="CHEBI:30413"/>
    </cofactor>
</comment>
<dbReference type="OrthoDB" id="1470350at2759"/>
<evidence type="ECO:0000256" key="4">
    <source>
        <dbReference type="ARBA" id="ARBA00022617"/>
    </source>
</evidence>
<gene>
    <name evidence="10" type="ORF">WOLCODRAFT_81188</name>
</gene>
<accession>A0A2H3J1D0</accession>
<evidence type="ECO:0000256" key="3">
    <source>
        <dbReference type="ARBA" id="ARBA00010617"/>
    </source>
</evidence>
<organism evidence="10 11">
    <name type="scientific">Wolfiporia cocos (strain MD-104)</name>
    <name type="common">Brown rot fungus</name>
    <dbReference type="NCBI Taxonomy" id="742152"/>
    <lineage>
        <taxon>Eukaryota</taxon>
        <taxon>Fungi</taxon>
        <taxon>Dikarya</taxon>
        <taxon>Basidiomycota</taxon>
        <taxon>Agaricomycotina</taxon>
        <taxon>Agaricomycetes</taxon>
        <taxon>Polyporales</taxon>
        <taxon>Phaeolaceae</taxon>
        <taxon>Wolfiporia</taxon>
    </lineage>
</organism>
<keyword evidence="6" id="KW-0560">Oxidoreductase</keyword>
<protein>
    <submittedName>
        <fullName evidence="10">Cytochrome P450</fullName>
    </submittedName>
</protein>
<dbReference type="OMA" id="WEGPTPK"/>
<dbReference type="Proteomes" id="UP000218811">
    <property type="component" value="Unassembled WGS sequence"/>
</dbReference>
<keyword evidence="4 9" id="KW-0349">Heme</keyword>
<comment type="pathway">
    <text evidence="2">Secondary metabolite biosynthesis.</text>
</comment>
<dbReference type="InterPro" id="IPR050121">
    <property type="entry name" value="Cytochrome_P450_monoxygenase"/>
</dbReference>
<dbReference type="InterPro" id="IPR036396">
    <property type="entry name" value="Cyt_P450_sf"/>
</dbReference>
<keyword evidence="11" id="KW-1185">Reference proteome</keyword>
<evidence type="ECO:0000256" key="7">
    <source>
        <dbReference type="ARBA" id="ARBA00023004"/>
    </source>
</evidence>
<dbReference type="SUPFAM" id="SSF48264">
    <property type="entry name" value="Cytochrome P450"/>
    <property type="match status" value="1"/>
</dbReference>
<dbReference type="GO" id="GO:0005506">
    <property type="term" value="F:iron ion binding"/>
    <property type="evidence" value="ECO:0007669"/>
    <property type="project" value="InterPro"/>
</dbReference>
<dbReference type="GO" id="GO:0020037">
    <property type="term" value="F:heme binding"/>
    <property type="evidence" value="ECO:0007669"/>
    <property type="project" value="InterPro"/>
</dbReference>
<dbReference type="PRINTS" id="PR00385">
    <property type="entry name" value="P450"/>
</dbReference>
<evidence type="ECO:0000256" key="8">
    <source>
        <dbReference type="ARBA" id="ARBA00023033"/>
    </source>
</evidence>
<reference evidence="10 11" key="1">
    <citation type="journal article" date="2012" name="Science">
        <title>The Paleozoic origin of enzymatic lignin decomposition reconstructed from 31 fungal genomes.</title>
        <authorList>
            <person name="Floudas D."/>
            <person name="Binder M."/>
            <person name="Riley R."/>
            <person name="Barry K."/>
            <person name="Blanchette R.A."/>
            <person name="Henrissat B."/>
            <person name="Martinez A.T."/>
            <person name="Otillar R."/>
            <person name="Spatafora J.W."/>
            <person name="Yadav J.S."/>
            <person name="Aerts A."/>
            <person name="Benoit I."/>
            <person name="Boyd A."/>
            <person name="Carlson A."/>
            <person name="Copeland A."/>
            <person name="Coutinho P.M."/>
            <person name="de Vries R.P."/>
            <person name="Ferreira P."/>
            <person name="Findley K."/>
            <person name="Foster B."/>
            <person name="Gaskell J."/>
            <person name="Glotzer D."/>
            <person name="Gorecki P."/>
            <person name="Heitman J."/>
            <person name="Hesse C."/>
            <person name="Hori C."/>
            <person name="Igarashi K."/>
            <person name="Jurgens J.A."/>
            <person name="Kallen N."/>
            <person name="Kersten P."/>
            <person name="Kohler A."/>
            <person name="Kuees U."/>
            <person name="Kumar T.K.A."/>
            <person name="Kuo A."/>
            <person name="LaButti K."/>
            <person name="Larrondo L.F."/>
            <person name="Lindquist E."/>
            <person name="Ling A."/>
            <person name="Lombard V."/>
            <person name="Lucas S."/>
            <person name="Lundell T."/>
            <person name="Martin R."/>
            <person name="McLaughlin D.J."/>
            <person name="Morgenstern I."/>
            <person name="Morin E."/>
            <person name="Murat C."/>
            <person name="Nagy L.G."/>
            <person name="Nolan M."/>
            <person name="Ohm R.A."/>
            <person name="Patyshakuliyeva A."/>
            <person name="Rokas A."/>
            <person name="Ruiz-Duenas F.J."/>
            <person name="Sabat G."/>
            <person name="Salamov A."/>
            <person name="Samejima M."/>
            <person name="Schmutz J."/>
            <person name="Slot J.C."/>
            <person name="St John F."/>
            <person name="Stenlid J."/>
            <person name="Sun H."/>
            <person name="Sun S."/>
            <person name="Syed K."/>
            <person name="Tsang A."/>
            <person name="Wiebenga A."/>
            <person name="Young D."/>
            <person name="Pisabarro A."/>
            <person name="Eastwood D.C."/>
            <person name="Martin F."/>
            <person name="Cullen D."/>
            <person name="Grigoriev I.V."/>
            <person name="Hibbett D.S."/>
        </authorList>
    </citation>
    <scope>NUCLEOTIDE SEQUENCE [LARGE SCALE GENOMIC DNA]</scope>
    <source>
        <strain evidence="10 11">MD-104</strain>
    </source>
</reference>
<dbReference type="GO" id="GO:0016705">
    <property type="term" value="F:oxidoreductase activity, acting on paired donors, with incorporation or reduction of molecular oxygen"/>
    <property type="evidence" value="ECO:0007669"/>
    <property type="project" value="InterPro"/>
</dbReference>
<dbReference type="CDD" id="cd11069">
    <property type="entry name" value="CYP_FUM15-like"/>
    <property type="match status" value="1"/>
</dbReference>
<proteinExistence type="inferred from homology"/>